<dbReference type="STRING" id="3750.A0A498KEY6"/>
<evidence type="ECO:0000313" key="2">
    <source>
        <dbReference type="Proteomes" id="UP000290289"/>
    </source>
</evidence>
<sequence>MSGVYLQKTLRHLGTVWYADRTGRDETRRNSGSMLYLDRTGKLFRSAFVRTSLSSITSTLRTNQPTVSLLPFPSLIFSPLPSNQALRLAPYNVPSRPYASISSEAAAADFTDEAHSADSTLEPPENPTQETVEELLRKKNEVAKGDLQATTNTKPVLGIRGFTSSIKIN</sequence>
<organism evidence="1 2">
    <name type="scientific">Malus domestica</name>
    <name type="common">Apple</name>
    <name type="synonym">Pyrus malus</name>
    <dbReference type="NCBI Taxonomy" id="3750"/>
    <lineage>
        <taxon>Eukaryota</taxon>
        <taxon>Viridiplantae</taxon>
        <taxon>Streptophyta</taxon>
        <taxon>Embryophyta</taxon>
        <taxon>Tracheophyta</taxon>
        <taxon>Spermatophyta</taxon>
        <taxon>Magnoliopsida</taxon>
        <taxon>eudicotyledons</taxon>
        <taxon>Gunneridae</taxon>
        <taxon>Pentapetalae</taxon>
        <taxon>rosids</taxon>
        <taxon>fabids</taxon>
        <taxon>Rosales</taxon>
        <taxon>Rosaceae</taxon>
        <taxon>Amygdaloideae</taxon>
        <taxon>Maleae</taxon>
        <taxon>Malus</taxon>
    </lineage>
</organism>
<evidence type="ECO:0000313" key="1">
    <source>
        <dbReference type="EMBL" id="RXI06910.1"/>
    </source>
</evidence>
<comment type="caution">
    <text evidence="1">The sequence shown here is derived from an EMBL/GenBank/DDBJ whole genome shotgun (WGS) entry which is preliminary data.</text>
</comment>
<gene>
    <name evidence="1" type="ORF">DVH24_026046</name>
</gene>
<proteinExistence type="predicted"/>
<protein>
    <submittedName>
        <fullName evidence="1">Uncharacterized protein</fullName>
    </submittedName>
</protein>
<dbReference type="AlphaFoldDB" id="A0A498KEY6"/>
<name>A0A498KEY6_MALDO</name>
<reference evidence="1 2" key="1">
    <citation type="submission" date="2018-10" db="EMBL/GenBank/DDBJ databases">
        <title>A high-quality apple genome assembly.</title>
        <authorList>
            <person name="Hu J."/>
        </authorList>
    </citation>
    <scope>NUCLEOTIDE SEQUENCE [LARGE SCALE GENOMIC DNA]</scope>
    <source>
        <strain evidence="2">cv. HFTH1</strain>
        <tissue evidence="1">Young leaf</tissue>
    </source>
</reference>
<dbReference type="Proteomes" id="UP000290289">
    <property type="component" value="Chromosome 2"/>
</dbReference>
<accession>A0A498KEY6</accession>
<keyword evidence="2" id="KW-1185">Reference proteome</keyword>
<dbReference type="EMBL" id="RDQH01000328">
    <property type="protein sequence ID" value="RXI06910.1"/>
    <property type="molecule type" value="Genomic_DNA"/>
</dbReference>